<dbReference type="EMBL" id="OIVN01000002">
    <property type="protein sequence ID" value="SPC72251.1"/>
    <property type="molecule type" value="Genomic_DNA"/>
</dbReference>
<dbReference type="GO" id="GO:0006511">
    <property type="term" value="P:ubiquitin-dependent protein catabolic process"/>
    <property type="evidence" value="ECO:0007669"/>
    <property type="project" value="TreeGrafter"/>
</dbReference>
<evidence type="ECO:0000313" key="7">
    <source>
        <dbReference type="EMBL" id="SPC72251.1"/>
    </source>
</evidence>
<evidence type="ECO:0000256" key="3">
    <source>
        <dbReference type="ARBA" id="ARBA00022833"/>
    </source>
</evidence>
<dbReference type="InterPro" id="IPR037274">
    <property type="entry name" value="Znf_CHY_sf"/>
</dbReference>
<dbReference type="SUPFAM" id="SSF161245">
    <property type="entry name" value="Zinc hairpin stack"/>
    <property type="match status" value="1"/>
</dbReference>
<reference evidence="7" key="1">
    <citation type="submission" date="2018-02" db="EMBL/GenBank/DDBJ databases">
        <authorList>
            <person name="Cohen D.B."/>
            <person name="Kent A.D."/>
        </authorList>
    </citation>
    <scope>NUCLEOTIDE SEQUENCE</scope>
</reference>
<dbReference type="InterPro" id="IPR017921">
    <property type="entry name" value="Znf_CTCHY"/>
</dbReference>
<dbReference type="AlphaFoldDB" id="A0A2N9EC59"/>
<dbReference type="SUPFAM" id="SSF161219">
    <property type="entry name" value="CHY zinc finger-like"/>
    <property type="match status" value="1"/>
</dbReference>
<evidence type="ECO:0008006" key="8">
    <source>
        <dbReference type="Google" id="ProtNLM"/>
    </source>
</evidence>
<name>A0A2N9EC59_FAGSY</name>
<dbReference type="GO" id="GO:0016567">
    <property type="term" value="P:protein ubiquitination"/>
    <property type="evidence" value="ECO:0007669"/>
    <property type="project" value="TreeGrafter"/>
</dbReference>
<evidence type="ECO:0000259" key="5">
    <source>
        <dbReference type="PROSITE" id="PS51266"/>
    </source>
</evidence>
<dbReference type="InterPro" id="IPR008913">
    <property type="entry name" value="Znf_CHY"/>
</dbReference>
<proteinExistence type="predicted"/>
<dbReference type="Pfam" id="PF05495">
    <property type="entry name" value="zf-CHY"/>
    <property type="match status" value="1"/>
</dbReference>
<feature type="domain" description="CTCHY-type" evidence="6">
    <location>
        <begin position="102"/>
        <end position="146"/>
    </location>
</feature>
<gene>
    <name evidence="7" type="ORF">FSB_LOCUS133</name>
</gene>
<accession>A0A2N9EC59</accession>
<keyword evidence="3" id="KW-0862">Zinc</keyword>
<dbReference type="PANTHER" id="PTHR21319">
    <property type="entry name" value="RING FINGER AND CHY ZINC FINGER DOMAIN-CONTAINING PROTEIN 1"/>
    <property type="match status" value="1"/>
</dbReference>
<organism evidence="7">
    <name type="scientific">Fagus sylvatica</name>
    <name type="common">Beechnut</name>
    <dbReference type="NCBI Taxonomy" id="28930"/>
    <lineage>
        <taxon>Eukaryota</taxon>
        <taxon>Viridiplantae</taxon>
        <taxon>Streptophyta</taxon>
        <taxon>Embryophyta</taxon>
        <taxon>Tracheophyta</taxon>
        <taxon>Spermatophyta</taxon>
        <taxon>Magnoliopsida</taxon>
        <taxon>eudicotyledons</taxon>
        <taxon>Gunneridae</taxon>
        <taxon>Pentapetalae</taxon>
        <taxon>rosids</taxon>
        <taxon>fabids</taxon>
        <taxon>Fagales</taxon>
        <taxon>Fagaceae</taxon>
        <taxon>Fagus</taxon>
    </lineage>
</organism>
<protein>
    <recommendedName>
        <fullName evidence="8">CHY-type domain-containing protein</fullName>
    </recommendedName>
</protein>
<sequence length="146" mass="16774">MEPQQDSAATKPKDFGKSEHGCDHYRRRCKIRAPCCNQIFPCRHCHNEATSNLSNPKDRHELVRQDVKHVVCLICNTEQQVWLCGLELWMVAQVCSNCGVNMGEYYCDVCKFYDDDTSKGQFHCEECGICRVGGRDNFFHCKKCGT</sequence>
<dbReference type="InterPro" id="IPR037275">
    <property type="entry name" value="Znf_CTCHY_sf"/>
</dbReference>
<feature type="domain" description="CHY-type" evidence="5">
    <location>
        <begin position="15"/>
        <end position="100"/>
    </location>
</feature>
<dbReference type="GO" id="GO:0005634">
    <property type="term" value="C:nucleus"/>
    <property type="evidence" value="ECO:0007669"/>
    <property type="project" value="TreeGrafter"/>
</dbReference>
<evidence type="ECO:0000259" key="6">
    <source>
        <dbReference type="PROSITE" id="PS51270"/>
    </source>
</evidence>
<dbReference type="PROSITE" id="PS51266">
    <property type="entry name" value="ZF_CHY"/>
    <property type="match status" value="1"/>
</dbReference>
<evidence type="ECO:0000256" key="1">
    <source>
        <dbReference type="ARBA" id="ARBA00022723"/>
    </source>
</evidence>
<evidence type="ECO:0000256" key="2">
    <source>
        <dbReference type="ARBA" id="ARBA00022771"/>
    </source>
</evidence>
<dbReference type="GO" id="GO:0061630">
    <property type="term" value="F:ubiquitin protein ligase activity"/>
    <property type="evidence" value="ECO:0007669"/>
    <property type="project" value="TreeGrafter"/>
</dbReference>
<dbReference type="GO" id="GO:0008270">
    <property type="term" value="F:zinc ion binding"/>
    <property type="evidence" value="ECO:0007669"/>
    <property type="project" value="UniProtKB-KW"/>
</dbReference>
<dbReference type="PROSITE" id="PS51270">
    <property type="entry name" value="ZF_CTCHY"/>
    <property type="match status" value="1"/>
</dbReference>
<dbReference type="PANTHER" id="PTHR21319:SF12">
    <property type="entry name" value="ZINC FINGER (C3HC4-TYPE RING FINGER) FAMILY PROTEIN"/>
    <property type="match status" value="1"/>
</dbReference>
<evidence type="ECO:0000256" key="4">
    <source>
        <dbReference type="PROSITE-ProRule" id="PRU00601"/>
    </source>
</evidence>
<keyword evidence="2 4" id="KW-0863">Zinc-finger</keyword>
<keyword evidence="1" id="KW-0479">Metal-binding</keyword>